<dbReference type="PROSITE" id="PS50110">
    <property type="entry name" value="RESPONSE_REGULATORY"/>
    <property type="match status" value="1"/>
</dbReference>
<evidence type="ECO:0000313" key="3">
    <source>
        <dbReference type="EMBL" id="MDO1536335.1"/>
    </source>
</evidence>
<feature type="modified residue" description="4-aspartylphosphate" evidence="1">
    <location>
        <position position="57"/>
    </location>
</feature>
<dbReference type="Gene3D" id="3.40.50.2300">
    <property type="match status" value="1"/>
</dbReference>
<organism evidence="3 4">
    <name type="scientific">Variovorax ginsengisoli</name>
    <dbReference type="NCBI Taxonomy" id="363844"/>
    <lineage>
        <taxon>Bacteria</taxon>
        <taxon>Pseudomonadati</taxon>
        <taxon>Pseudomonadota</taxon>
        <taxon>Betaproteobacteria</taxon>
        <taxon>Burkholderiales</taxon>
        <taxon>Comamonadaceae</taxon>
        <taxon>Variovorax</taxon>
    </lineage>
</organism>
<dbReference type="Proteomes" id="UP001169027">
    <property type="component" value="Unassembled WGS sequence"/>
</dbReference>
<dbReference type="SUPFAM" id="SSF52172">
    <property type="entry name" value="CheY-like"/>
    <property type="match status" value="1"/>
</dbReference>
<dbReference type="Pfam" id="PF00072">
    <property type="entry name" value="Response_reg"/>
    <property type="match status" value="1"/>
</dbReference>
<dbReference type="EMBL" id="JAUKVY010000027">
    <property type="protein sequence ID" value="MDO1536335.1"/>
    <property type="molecule type" value="Genomic_DNA"/>
</dbReference>
<dbReference type="SMART" id="SM00448">
    <property type="entry name" value="REC"/>
    <property type="match status" value="1"/>
</dbReference>
<dbReference type="CDD" id="cd00156">
    <property type="entry name" value="REC"/>
    <property type="match status" value="1"/>
</dbReference>
<evidence type="ECO:0000256" key="1">
    <source>
        <dbReference type="PROSITE-ProRule" id="PRU00169"/>
    </source>
</evidence>
<keyword evidence="4" id="KW-1185">Reference proteome</keyword>
<proteinExistence type="predicted"/>
<dbReference type="RefSeq" id="WP_301814348.1">
    <property type="nucleotide sequence ID" value="NZ_JAUJZH010000027.1"/>
</dbReference>
<feature type="domain" description="Response regulatory" evidence="2">
    <location>
        <begin position="4"/>
        <end position="122"/>
    </location>
</feature>
<evidence type="ECO:0000259" key="2">
    <source>
        <dbReference type="PROSITE" id="PS50110"/>
    </source>
</evidence>
<protein>
    <submittedName>
        <fullName evidence="3">Response regulator</fullName>
    </submittedName>
</protein>
<dbReference type="InterPro" id="IPR011006">
    <property type="entry name" value="CheY-like_superfamily"/>
</dbReference>
<keyword evidence="1" id="KW-0597">Phosphoprotein</keyword>
<accession>A0ABT8SBN8</accession>
<comment type="caution">
    <text evidence="3">The sequence shown here is derived from an EMBL/GenBank/DDBJ whole genome shotgun (WGS) entry which is preliminary data.</text>
</comment>
<reference evidence="3" key="1">
    <citation type="submission" date="2023-06" db="EMBL/GenBank/DDBJ databases">
        <authorList>
            <person name="Jiang Y."/>
            <person name="Liu Q."/>
        </authorList>
    </citation>
    <scope>NUCLEOTIDE SEQUENCE</scope>
    <source>
        <strain evidence="3">CGMCC 1.12090</strain>
    </source>
</reference>
<name>A0ABT8SBN8_9BURK</name>
<sequence length="174" mass="19085">MAIAVFLVEDNQTIRDNLIPALADLGCATVIATAESEDEAIDWLAVHKSEWDLAVVDFFLKQGTGLGVVEWCNGRDAEQRVVVLTNYSTQATRIAFKNAGADRVFETSPMSWMISSSTACDCFEEIKPPVWAQSCLSSSTAEQHAVELSFGDRAANRRPDRSRCRPVVGLSDDL</sequence>
<dbReference type="InterPro" id="IPR001789">
    <property type="entry name" value="Sig_transdc_resp-reg_receiver"/>
</dbReference>
<gene>
    <name evidence="3" type="ORF">Q2T77_29015</name>
</gene>
<evidence type="ECO:0000313" key="4">
    <source>
        <dbReference type="Proteomes" id="UP001169027"/>
    </source>
</evidence>